<sequence>MCIRDRYRTPSLVHHGVKGQVGSSIPTDNNPPCDCLLYTSRCVSETGIELPVWFTTVLKVRDRYRTPSLVHHGVKGQVGSSIPTDNNPPCDCLLYTSRCVSETGIELPVWFTTVLKVRLGVRYPLTTTRLATVSYTHLDVYQRQVSNSQSGSPRC</sequence>
<protein>
    <submittedName>
        <fullName evidence="1">Uncharacterized protein</fullName>
    </submittedName>
</protein>
<dbReference type="Proteomes" id="UP000501690">
    <property type="component" value="Linkage Group LG2"/>
</dbReference>
<evidence type="ECO:0000313" key="4">
    <source>
        <dbReference type="Proteomes" id="UP000501690"/>
    </source>
</evidence>
<reference evidence="1 4" key="1">
    <citation type="submission" date="2019-04" db="EMBL/GenBank/DDBJ databases">
        <title>An improved genome assembly and genetic linkage map for asparagus bean, Vigna unguiculata ssp. sesquipedialis.</title>
        <authorList>
            <person name="Xia Q."/>
            <person name="Zhang R."/>
            <person name="Dong Y."/>
        </authorList>
    </citation>
    <scope>NUCLEOTIDE SEQUENCE [LARGE SCALE GENOMIC DNA]</scope>
    <source>
        <tissue evidence="1">Leaf</tissue>
    </source>
</reference>
<accession>A0A4D6L6R3</accession>
<name>A0A4D6L6R3_VIGUN</name>
<proteinExistence type="predicted"/>
<evidence type="ECO:0000313" key="2">
    <source>
        <dbReference type="EMBL" id="QCD84126.1"/>
    </source>
</evidence>
<gene>
    <name evidence="1" type="ORF">DEO72_LG2g4475</name>
    <name evidence="2" type="ORF">DEO72_LG2g4476</name>
    <name evidence="3" type="ORF">DEO72_LG2g4477</name>
</gene>
<keyword evidence="4" id="KW-1185">Reference proteome</keyword>
<dbReference type="EMBL" id="CP039346">
    <property type="protein sequence ID" value="QCD84127.1"/>
    <property type="molecule type" value="Genomic_DNA"/>
</dbReference>
<dbReference type="EMBL" id="CP039346">
    <property type="protein sequence ID" value="QCD84125.1"/>
    <property type="molecule type" value="Genomic_DNA"/>
</dbReference>
<organism evidence="1 4">
    <name type="scientific">Vigna unguiculata</name>
    <name type="common">Cowpea</name>
    <dbReference type="NCBI Taxonomy" id="3917"/>
    <lineage>
        <taxon>Eukaryota</taxon>
        <taxon>Viridiplantae</taxon>
        <taxon>Streptophyta</taxon>
        <taxon>Embryophyta</taxon>
        <taxon>Tracheophyta</taxon>
        <taxon>Spermatophyta</taxon>
        <taxon>Magnoliopsida</taxon>
        <taxon>eudicotyledons</taxon>
        <taxon>Gunneridae</taxon>
        <taxon>Pentapetalae</taxon>
        <taxon>rosids</taxon>
        <taxon>fabids</taxon>
        <taxon>Fabales</taxon>
        <taxon>Fabaceae</taxon>
        <taxon>Papilionoideae</taxon>
        <taxon>50 kb inversion clade</taxon>
        <taxon>NPAAA clade</taxon>
        <taxon>indigoferoid/millettioid clade</taxon>
        <taxon>Phaseoleae</taxon>
        <taxon>Vigna</taxon>
    </lineage>
</organism>
<dbReference type="AlphaFoldDB" id="A0A4D6L6R3"/>
<evidence type="ECO:0000313" key="3">
    <source>
        <dbReference type="EMBL" id="QCD84127.1"/>
    </source>
</evidence>
<dbReference type="EMBL" id="CP039346">
    <property type="protein sequence ID" value="QCD84126.1"/>
    <property type="molecule type" value="Genomic_DNA"/>
</dbReference>
<evidence type="ECO:0000313" key="1">
    <source>
        <dbReference type="EMBL" id="QCD84125.1"/>
    </source>
</evidence>